<keyword evidence="3" id="KW-1185">Reference proteome</keyword>
<evidence type="ECO:0000313" key="3">
    <source>
        <dbReference type="Proteomes" id="UP000786183"/>
    </source>
</evidence>
<dbReference type="EMBL" id="JACGBB010000002">
    <property type="protein sequence ID" value="MBZ7986782.1"/>
    <property type="molecule type" value="Genomic_DNA"/>
</dbReference>
<protein>
    <recommendedName>
        <fullName evidence="4">Beta-lactamase</fullName>
    </recommendedName>
</protein>
<evidence type="ECO:0000256" key="1">
    <source>
        <dbReference type="SAM" id="SignalP"/>
    </source>
</evidence>
<organism evidence="2 3">
    <name type="scientific">Campylobacter canadensis</name>
    <dbReference type="NCBI Taxonomy" id="449520"/>
    <lineage>
        <taxon>Bacteria</taxon>
        <taxon>Pseudomonadati</taxon>
        <taxon>Campylobacterota</taxon>
        <taxon>Epsilonproteobacteria</taxon>
        <taxon>Campylobacterales</taxon>
        <taxon>Campylobacteraceae</taxon>
        <taxon>Campylobacter</taxon>
    </lineage>
</organism>
<evidence type="ECO:0000313" key="2">
    <source>
        <dbReference type="EMBL" id="MBZ7986782.1"/>
    </source>
</evidence>
<gene>
    <name evidence="2" type="ORF">AVCANL283_01450</name>
</gene>
<evidence type="ECO:0008006" key="4">
    <source>
        <dbReference type="Google" id="ProtNLM"/>
    </source>
</evidence>
<comment type="caution">
    <text evidence="2">The sequence shown here is derived from an EMBL/GenBank/DDBJ whole genome shotgun (WGS) entry which is preliminary data.</text>
</comment>
<feature type="signal peptide" evidence="1">
    <location>
        <begin position="1"/>
        <end position="19"/>
    </location>
</feature>
<dbReference type="SUPFAM" id="SSF81901">
    <property type="entry name" value="HCP-like"/>
    <property type="match status" value="1"/>
</dbReference>
<dbReference type="Proteomes" id="UP000786183">
    <property type="component" value="Unassembled WGS sequence"/>
</dbReference>
<dbReference type="InterPro" id="IPR011990">
    <property type="entry name" value="TPR-like_helical_dom_sf"/>
</dbReference>
<name>A0ABS7WR48_9BACT</name>
<feature type="chain" id="PRO_5045482907" description="Beta-lactamase" evidence="1">
    <location>
        <begin position="20"/>
        <end position="193"/>
    </location>
</feature>
<keyword evidence="1" id="KW-0732">Signal</keyword>
<dbReference type="Gene3D" id="1.25.40.10">
    <property type="entry name" value="Tetratricopeptide repeat domain"/>
    <property type="match status" value="1"/>
</dbReference>
<accession>A0ABS7WR48</accession>
<reference evidence="2 3" key="1">
    <citation type="submission" date="2020-07" db="EMBL/GenBank/DDBJ databases">
        <title>Transfer of Campylobacter canadensis to the novel genus Avispirillum gen. nov., that also includes two novel species recovered from migratory waterfowl: Avispirillum anseris sp. nov. and Avispirillum brantae sp. nov.</title>
        <authorList>
            <person name="Miller W.G."/>
            <person name="Chapman M.H."/>
            <person name="Yee E."/>
            <person name="Inglis G.D."/>
        </authorList>
    </citation>
    <scope>NUCLEOTIDE SEQUENCE [LARGE SCALE GENOMIC DNA]</scope>
    <source>
        <strain evidence="2 3">L283</strain>
    </source>
</reference>
<sequence length="193" mass="22545">MKKLLTLCVLALTCSAVGIYDVEPTLNEEQIKLYDECIKENNAKSCEDYLSYKKYDSSAYLKLKESAEVAFKGCDELKNATSCEMLAGYYEEGFPQNKTIANDEKKSFEYNLKTCEIDNKYCWYVGNYYERKYIKTKDKKDKKQALKYYNMACKSNNKLACEDYKELDSWCKYSANKFKSHKASWLLLFSSTK</sequence>
<proteinExistence type="predicted"/>
<dbReference type="RefSeq" id="WP_224325135.1">
    <property type="nucleotide sequence ID" value="NZ_JACGBB010000002.1"/>
</dbReference>